<dbReference type="Gene3D" id="3.40.50.200">
    <property type="entry name" value="Peptidase S8/S53 domain"/>
    <property type="match status" value="1"/>
</dbReference>
<dbReference type="eggNOG" id="COG1404">
    <property type="taxonomic scope" value="Bacteria"/>
</dbReference>
<feature type="active site" description="Charge relay system" evidence="6 7">
    <location>
        <position position="333"/>
    </location>
</feature>
<feature type="domain" description="Peptidase S8/S53" evidence="8">
    <location>
        <begin position="118"/>
        <end position="381"/>
    </location>
</feature>
<sequence>MMKKRYLIVYKKNNVSTKKAASLLGESKQLIEFNLKSGLMAEGNYHFPNLDITSAVLNESEANELKEHPEIDFIEEDSWMTTLGELSSAKSKVLLAGEDSWNMRMIKAPGAWKKGFTGKGVKLAILDTGIATHPDLSIKGGVSTVPNILSYNDDDGHGTHCAGIAAGLGVKPENVKGVAPDASLYAVKVLKKDSDGISRGLTSWIIAGMEWCVSSEMNVMSMSLGGKNNPSEAYAVAVKVCQEAGITVVCASGNSNQTDFPFVNSPANSCYQGLAIASPVAVGSVDSASTIAMSSSRGGKPGILWNGVGVVAPGVNIYSTYLNNRYVTMSGTSMACPHVAGLAALMAQKDKKLTPLQIKADILATASALGVNTPNETYGYGLINCEKATAII</sequence>
<organism evidence="9 10">
    <name type="scientific">Fluviicola taffensis (strain DSM 16823 / NCIMB 13979 / RW262)</name>
    <dbReference type="NCBI Taxonomy" id="755732"/>
    <lineage>
        <taxon>Bacteria</taxon>
        <taxon>Pseudomonadati</taxon>
        <taxon>Bacteroidota</taxon>
        <taxon>Flavobacteriia</taxon>
        <taxon>Flavobacteriales</taxon>
        <taxon>Crocinitomicaceae</taxon>
        <taxon>Fluviicola</taxon>
    </lineage>
</organism>
<dbReference type="InterPro" id="IPR022398">
    <property type="entry name" value="Peptidase_S8_His-AS"/>
</dbReference>
<dbReference type="RefSeq" id="WP_013686760.1">
    <property type="nucleotide sequence ID" value="NC_015321.1"/>
</dbReference>
<dbReference type="KEGG" id="fte:Fluta_2004"/>
<keyword evidence="10" id="KW-1185">Reference proteome</keyword>
<dbReference type="InterPro" id="IPR037045">
    <property type="entry name" value="S8pro/Inhibitor_I9_sf"/>
</dbReference>
<evidence type="ECO:0000256" key="2">
    <source>
        <dbReference type="ARBA" id="ARBA00022670"/>
    </source>
</evidence>
<dbReference type="AlphaFoldDB" id="F2IK87"/>
<dbReference type="PROSITE" id="PS51892">
    <property type="entry name" value="SUBTILASE"/>
    <property type="match status" value="1"/>
</dbReference>
<dbReference type="Gene3D" id="3.30.70.80">
    <property type="entry name" value="Peptidase S8 propeptide/proteinase inhibitor I9"/>
    <property type="match status" value="1"/>
</dbReference>
<evidence type="ECO:0000256" key="3">
    <source>
        <dbReference type="ARBA" id="ARBA00022723"/>
    </source>
</evidence>
<dbReference type="EC" id="3.4.21.62" evidence="9"/>
<dbReference type="InterPro" id="IPR015500">
    <property type="entry name" value="Peptidase_S8_subtilisin-rel"/>
</dbReference>
<dbReference type="OrthoDB" id="9798386at2"/>
<keyword evidence="2 7" id="KW-0645">Protease</keyword>
<evidence type="ECO:0000259" key="8">
    <source>
        <dbReference type="Pfam" id="PF00082"/>
    </source>
</evidence>
<dbReference type="GO" id="GO:0004252">
    <property type="term" value="F:serine-type endopeptidase activity"/>
    <property type="evidence" value="ECO:0007669"/>
    <property type="project" value="UniProtKB-UniRule"/>
</dbReference>
<name>F2IK87_FLUTR</name>
<dbReference type="HOGENOM" id="CLU_011263_15_7_10"/>
<dbReference type="InterPro" id="IPR000209">
    <property type="entry name" value="Peptidase_S8/S53_dom"/>
</dbReference>
<keyword evidence="5 7" id="KW-0720">Serine protease</keyword>
<keyword evidence="4 7" id="KW-0378">Hydrolase</keyword>
<comment type="similarity">
    <text evidence="1 7">Belongs to the peptidase S8 family.</text>
</comment>
<protein>
    <submittedName>
        <fullName evidence="9">Subtilisin</fullName>
        <ecNumber evidence="9">3.4.21.62</ecNumber>
    </submittedName>
</protein>
<dbReference type="Pfam" id="PF00082">
    <property type="entry name" value="Peptidase_S8"/>
    <property type="match status" value="1"/>
</dbReference>
<dbReference type="PANTHER" id="PTHR43806">
    <property type="entry name" value="PEPTIDASE S8"/>
    <property type="match status" value="1"/>
</dbReference>
<dbReference type="SUPFAM" id="SSF52743">
    <property type="entry name" value="Subtilisin-like"/>
    <property type="match status" value="1"/>
</dbReference>
<dbReference type="InterPro" id="IPR034202">
    <property type="entry name" value="Subtilisin_Carlsberg-like"/>
</dbReference>
<dbReference type="STRING" id="755732.Fluta_2004"/>
<dbReference type="CDD" id="cd07477">
    <property type="entry name" value="Peptidases_S8_Subtilisin_subset"/>
    <property type="match status" value="1"/>
</dbReference>
<dbReference type="PRINTS" id="PR00723">
    <property type="entry name" value="SUBTILISIN"/>
</dbReference>
<gene>
    <name evidence="9" type="ordered locus">Fluta_2004</name>
</gene>
<accession>F2IK87</accession>
<keyword evidence="3" id="KW-0479">Metal-binding</keyword>
<dbReference type="PANTHER" id="PTHR43806:SF11">
    <property type="entry name" value="CEREVISIN-RELATED"/>
    <property type="match status" value="1"/>
</dbReference>
<evidence type="ECO:0000256" key="7">
    <source>
        <dbReference type="PROSITE-ProRule" id="PRU01240"/>
    </source>
</evidence>
<dbReference type="PROSITE" id="PS00137">
    <property type="entry name" value="SUBTILASE_HIS"/>
    <property type="match status" value="1"/>
</dbReference>
<dbReference type="InterPro" id="IPR050131">
    <property type="entry name" value="Peptidase_S8_subtilisin-like"/>
</dbReference>
<dbReference type="SMR" id="F2IK87"/>
<reference evidence="9 10" key="1">
    <citation type="journal article" date="2011" name="Stand. Genomic Sci.">
        <title>Complete genome sequence of the gliding freshwater bacterium Fluviicola taffensis type strain (RW262).</title>
        <authorList>
            <person name="Woyke T."/>
            <person name="Chertkov O."/>
            <person name="Lapidus A."/>
            <person name="Nolan M."/>
            <person name="Lucas S."/>
            <person name="Del Rio T.G."/>
            <person name="Tice H."/>
            <person name="Cheng J.F."/>
            <person name="Tapia R."/>
            <person name="Han C."/>
            <person name="Goodwin L."/>
            <person name="Pitluck S."/>
            <person name="Liolios K."/>
            <person name="Pagani I."/>
            <person name="Ivanova N."/>
            <person name="Huntemann M."/>
            <person name="Mavromatis K."/>
            <person name="Mikhailova N."/>
            <person name="Pati A."/>
            <person name="Chen A."/>
            <person name="Palaniappan K."/>
            <person name="Land M."/>
            <person name="Hauser L."/>
            <person name="Brambilla E.M."/>
            <person name="Rohde M."/>
            <person name="Mwirichia R."/>
            <person name="Sikorski J."/>
            <person name="Tindall B.J."/>
            <person name="Goker M."/>
            <person name="Bristow J."/>
            <person name="Eisen J.A."/>
            <person name="Markowitz V."/>
            <person name="Hugenholtz P."/>
            <person name="Klenk H.P."/>
            <person name="Kyrpides N.C."/>
        </authorList>
    </citation>
    <scope>NUCLEOTIDE SEQUENCE [LARGE SCALE GENOMIC DNA]</scope>
    <source>
        <strain evidence="10">DSM 16823 / RW262 / RW262</strain>
    </source>
</reference>
<reference evidence="10" key="2">
    <citation type="submission" date="2011-02" db="EMBL/GenBank/DDBJ databases">
        <title>The complete genome of Fluviicola taffensis DSM 16823.</title>
        <authorList>
            <consortium name="US DOE Joint Genome Institute (JGI-PGF)"/>
            <person name="Lucas S."/>
            <person name="Copeland A."/>
            <person name="Lapidus A."/>
            <person name="Bruce D."/>
            <person name="Goodwin L."/>
            <person name="Pitluck S."/>
            <person name="Kyrpides N."/>
            <person name="Mavromatis K."/>
            <person name="Ivanova N."/>
            <person name="Mikhailova N."/>
            <person name="Pagani I."/>
            <person name="Chertkov O."/>
            <person name="Detter J.C."/>
            <person name="Han C."/>
            <person name="Tapia R."/>
            <person name="Land M."/>
            <person name="Hauser L."/>
            <person name="Markowitz V."/>
            <person name="Cheng J.-F."/>
            <person name="Hugenholtz P."/>
            <person name="Woyke T."/>
            <person name="Wu D."/>
            <person name="Tindall B."/>
            <person name="Pomrenke H.G."/>
            <person name="Brambilla E."/>
            <person name="Klenk H.-P."/>
            <person name="Eisen J.A."/>
        </authorList>
    </citation>
    <scope>NUCLEOTIDE SEQUENCE [LARGE SCALE GENOMIC DNA]</scope>
    <source>
        <strain evidence="10">DSM 16823 / RW262 / RW262</strain>
    </source>
</reference>
<feature type="active site" description="Charge relay system" evidence="6 7">
    <location>
        <position position="157"/>
    </location>
</feature>
<evidence type="ECO:0000256" key="4">
    <source>
        <dbReference type="ARBA" id="ARBA00022801"/>
    </source>
</evidence>
<evidence type="ECO:0000256" key="1">
    <source>
        <dbReference type="ARBA" id="ARBA00011073"/>
    </source>
</evidence>
<dbReference type="PROSITE" id="PS00138">
    <property type="entry name" value="SUBTILASE_SER"/>
    <property type="match status" value="1"/>
</dbReference>
<dbReference type="InterPro" id="IPR036852">
    <property type="entry name" value="Peptidase_S8/S53_dom_sf"/>
</dbReference>
<evidence type="ECO:0000313" key="10">
    <source>
        <dbReference type="Proteomes" id="UP000007463"/>
    </source>
</evidence>
<dbReference type="EMBL" id="CP002542">
    <property type="protein sequence ID" value="AEA43990.1"/>
    <property type="molecule type" value="Genomic_DNA"/>
</dbReference>
<evidence type="ECO:0000313" key="9">
    <source>
        <dbReference type="EMBL" id="AEA43990.1"/>
    </source>
</evidence>
<dbReference type="GO" id="GO:0006508">
    <property type="term" value="P:proteolysis"/>
    <property type="evidence" value="ECO:0007669"/>
    <property type="project" value="UniProtKB-KW"/>
</dbReference>
<dbReference type="GO" id="GO:0046872">
    <property type="term" value="F:metal ion binding"/>
    <property type="evidence" value="ECO:0007669"/>
    <property type="project" value="UniProtKB-KW"/>
</dbReference>
<evidence type="ECO:0000256" key="6">
    <source>
        <dbReference type="PIRSR" id="PIRSR615500-1"/>
    </source>
</evidence>
<dbReference type="InterPro" id="IPR023828">
    <property type="entry name" value="Peptidase_S8_Ser-AS"/>
</dbReference>
<feature type="active site" description="Charge relay system" evidence="6 7">
    <location>
        <position position="127"/>
    </location>
</feature>
<proteinExistence type="inferred from homology"/>
<dbReference type="Proteomes" id="UP000007463">
    <property type="component" value="Chromosome"/>
</dbReference>
<evidence type="ECO:0000256" key="5">
    <source>
        <dbReference type="ARBA" id="ARBA00022825"/>
    </source>
</evidence>